<proteinExistence type="predicted"/>
<accession>A0A2V4VXA1</accession>
<sequence>MGKGTRANPKWIRKGATEMTQEQQHDKADELIRAWTEQFQQARQSGNDAVDTFLATMAFAMGSFVPLVFNKNSHVTATAMLVEDMMAGLHNTVEVINKTTPAIKH</sequence>
<dbReference type="AlphaFoldDB" id="A0A2V4VXA1"/>
<evidence type="ECO:0000313" key="2">
    <source>
        <dbReference type="EMBL" id="PYE49818.1"/>
    </source>
</evidence>
<evidence type="ECO:0000313" key="3">
    <source>
        <dbReference type="Proteomes" id="UP000247790"/>
    </source>
</evidence>
<name>A0A2V4VXA1_PAEBA</name>
<comment type="caution">
    <text evidence="2">The sequence shown here is derived from an EMBL/GenBank/DDBJ whole genome shotgun (WGS) entry which is preliminary data.</text>
</comment>
<gene>
    <name evidence="2" type="ORF">DFQ00_105322</name>
</gene>
<feature type="region of interest" description="Disordered" evidence="1">
    <location>
        <begin position="1"/>
        <end position="23"/>
    </location>
</feature>
<evidence type="ECO:0000256" key="1">
    <source>
        <dbReference type="SAM" id="MobiDB-lite"/>
    </source>
</evidence>
<dbReference type="Proteomes" id="UP000247790">
    <property type="component" value="Unassembled WGS sequence"/>
</dbReference>
<dbReference type="EMBL" id="QJSW01000005">
    <property type="protein sequence ID" value="PYE49818.1"/>
    <property type="molecule type" value="Genomic_DNA"/>
</dbReference>
<protein>
    <submittedName>
        <fullName evidence="2">Uncharacterized protein</fullName>
    </submittedName>
</protein>
<organism evidence="2 3">
    <name type="scientific">Paenibacillus barcinonensis</name>
    <dbReference type="NCBI Taxonomy" id="198119"/>
    <lineage>
        <taxon>Bacteria</taxon>
        <taxon>Bacillati</taxon>
        <taxon>Bacillota</taxon>
        <taxon>Bacilli</taxon>
        <taxon>Bacillales</taxon>
        <taxon>Paenibacillaceae</taxon>
        <taxon>Paenibacillus</taxon>
    </lineage>
</organism>
<reference evidence="2 3" key="1">
    <citation type="submission" date="2018-06" db="EMBL/GenBank/DDBJ databases">
        <title>Genomic Encyclopedia of Type Strains, Phase III (KMG-III): the genomes of soil and plant-associated and newly described type strains.</title>
        <authorList>
            <person name="Whitman W."/>
        </authorList>
    </citation>
    <scope>NUCLEOTIDE SEQUENCE [LARGE SCALE GENOMIC DNA]</scope>
    <source>
        <strain evidence="2 3">CECT 7022</strain>
    </source>
</reference>